<dbReference type="EMBL" id="FNED01000030">
    <property type="protein sequence ID" value="SDJ85600.1"/>
    <property type="molecule type" value="Genomic_DNA"/>
</dbReference>
<protein>
    <recommendedName>
        <fullName evidence="3">DUF1963 domain-containing protein</fullName>
    </recommendedName>
</protein>
<dbReference type="RefSeq" id="WP_052520708.1">
    <property type="nucleotide sequence ID" value="NZ_BJOA01000119.1"/>
</dbReference>
<evidence type="ECO:0000313" key="1">
    <source>
        <dbReference type="EMBL" id="SDJ85600.1"/>
    </source>
</evidence>
<dbReference type="Pfam" id="PF09234">
    <property type="entry name" value="DUF1963"/>
    <property type="match status" value="1"/>
</dbReference>
<evidence type="ECO:0000313" key="2">
    <source>
        <dbReference type="Proteomes" id="UP000182836"/>
    </source>
</evidence>
<sequence>MEIPDEQEDAYYAFPDDLYESIPAHQAFGQPFAIQNDVFEECEWHSGQTDKEWILLLQVDSDEDNLDIMWGDAGMIYFCIPKNALAQQKFEESWMIYQCH</sequence>
<dbReference type="Proteomes" id="UP000182836">
    <property type="component" value="Unassembled WGS sequence"/>
</dbReference>
<accession>A0A1G8X777</accession>
<dbReference type="Gene3D" id="2.30.320.10">
    <property type="entry name" value="YwqG-like"/>
    <property type="match status" value="1"/>
</dbReference>
<dbReference type="GeneID" id="42306594"/>
<organism evidence="1 2">
    <name type="scientific">Aneurinibacillus migulanus</name>
    <name type="common">Bacillus migulanus</name>
    <dbReference type="NCBI Taxonomy" id="47500"/>
    <lineage>
        <taxon>Bacteria</taxon>
        <taxon>Bacillati</taxon>
        <taxon>Bacillota</taxon>
        <taxon>Bacilli</taxon>
        <taxon>Bacillales</taxon>
        <taxon>Paenibacillaceae</taxon>
        <taxon>Aneurinibacillus group</taxon>
        <taxon>Aneurinibacillus</taxon>
    </lineage>
</organism>
<dbReference type="SUPFAM" id="SSF103032">
    <property type="entry name" value="Hypothetical protein YwqG"/>
    <property type="match status" value="1"/>
</dbReference>
<gene>
    <name evidence="1" type="ORF">SAMN04487909_13043</name>
</gene>
<dbReference type="InterPro" id="IPR015315">
    <property type="entry name" value="DUF1963"/>
</dbReference>
<dbReference type="InterPro" id="IPR035948">
    <property type="entry name" value="YwqG-like_sf"/>
</dbReference>
<dbReference type="PANTHER" id="PTHR36436:SF6">
    <property type="entry name" value="SLL5081 PROTEIN"/>
    <property type="match status" value="1"/>
</dbReference>
<name>A0A1G8X777_ANEMI</name>
<dbReference type="OrthoDB" id="8856529at2"/>
<evidence type="ECO:0008006" key="3">
    <source>
        <dbReference type="Google" id="ProtNLM"/>
    </source>
</evidence>
<proteinExistence type="predicted"/>
<dbReference type="AlphaFoldDB" id="A0A1G8X777"/>
<reference evidence="1 2" key="1">
    <citation type="submission" date="2016-10" db="EMBL/GenBank/DDBJ databases">
        <authorList>
            <person name="de Groot N.N."/>
        </authorList>
    </citation>
    <scope>NUCLEOTIDE SEQUENCE [LARGE SCALE GENOMIC DNA]</scope>
    <source>
        <strain evidence="1 2">DSM 2895</strain>
    </source>
</reference>
<dbReference type="PANTHER" id="PTHR36436">
    <property type="entry name" value="SLL5081 PROTEIN"/>
    <property type="match status" value="1"/>
</dbReference>